<dbReference type="Gene3D" id="3.40.710.10">
    <property type="entry name" value="DD-peptidase/beta-lactamase superfamily"/>
    <property type="match status" value="1"/>
</dbReference>
<dbReference type="EMBL" id="APBN01000007">
    <property type="protein sequence ID" value="EMT51503.1"/>
    <property type="molecule type" value="Genomic_DNA"/>
</dbReference>
<proteinExistence type="predicted"/>
<dbReference type="AlphaFoldDB" id="M8DDI2"/>
<organism evidence="2 3">
    <name type="scientific">Brevibacillus borstelensis AK1</name>
    <dbReference type="NCBI Taxonomy" id="1300222"/>
    <lineage>
        <taxon>Bacteria</taxon>
        <taxon>Bacillati</taxon>
        <taxon>Bacillota</taxon>
        <taxon>Bacilli</taxon>
        <taxon>Bacillales</taxon>
        <taxon>Paenibacillaceae</taxon>
        <taxon>Brevibacillus</taxon>
    </lineage>
</organism>
<dbReference type="PANTHER" id="PTHR35333">
    <property type="entry name" value="BETA-LACTAMASE"/>
    <property type="match status" value="1"/>
</dbReference>
<name>M8DDI2_9BACL</name>
<dbReference type="Pfam" id="PF13354">
    <property type="entry name" value="Beta-lactamase2"/>
    <property type="match status" value="1"/>
</dbReference>
<evidence type="ECO:0000313" key="2">
    <source>
        <dbReference type="EMBL" id="EMT51503.1"/>
    </source>
</evidence>
<feature type="domain" description="Beta-lactamase class A catalytic" evidence="1">
    <location>
        <begin position="20"/>
        <end position="241"/>
    </location>
</feature>
<dbReference type="GO" id="GO:0046677">
    <property type="term" value="P:response to antibiotic"/>
    <property type="evidence" value="ECO:0007669"/>
    <property type="project" value="InterPro"/>
</dbReference>
<evidence type="ECO:0000259" key="1">
    <source>
        <dbReference type="Pfam" id="PF13354"/>
    </source>
</evidence>
<dbReference type="Proteomes" id="UP000012081">
    <property type="component" value="Unassembled WGS sequence"/>
</dbReference>
<dbReference type="PANTHER" id="PTHR35333:SF3">
    <property type="entry name" value="BETA-LACTAMASE-TYPE TRANSPEPTIDASE FOLD CONTAINING PROTEIN"/>
    <property type="match status" value="1"/>
</dbReference>
<dbReference type="PATRIC" id="fig|1300222.3.peg.3405"/>
<comment type="caution">
    <text evidence="2">The sequence shown here is derived from an EMBL/GenBank/DDBJ whole genome shotgun (WGS) entry which is preliminary data.</text>
</comment>
<sequence length="267" mass="29139">MKSLQEKLETIIAAAGGQWGVVVEEINGSFYWEHNTTQTFAAESIIKVPVMAAVFDAASKGKVRLDETVLMKQTDQVAGSGVMQHLTPDTHYPVYDLITLMIIQSDNTATNMLIDLIGEDQVRLTMAELGMHDSCYSRKLMLYPADSPPNNMITAGDIARMLKRLATGTFLGEHACRQMIGIMKKQQVRNALPARLPRIEEGVSDAAAVWEMANKTGWDTGRQHDVGILFAGGKAYSLTALSENAPPDASLQAMAAIGYEVYRCAVS</sequence>
<dbReference type="STRING" id="1300222.I532_16303"/>
<dbReference type="InterPro" id="IPR000871">
    <property type="entry name" value="Beta-lactam_class-A"/>
</dbReference>
<gene>
    <name evidence="2" type="ORF">I532_16303</name>
</gene>
<dbReference type="GO" id="GO:0008800">
    <property type="term" value="F:beta-lactamase activity"/>
    <property type="evidence" value="ECO:0007669"/>
    <property type="project" value="InterPro"/>
</dbReference>
<protein>
    <recommendedName>
        <fullName evidence="1">Beta-lactamase class A catalytic domain-containing protein</fullName>
    </recommendedName>
</protein>
<reference evidence="2 3" key="1">
    <citation type="submission" date="2013-03" db="EMBL/GenBank/DDBJ databases">
        <title>Assembly of a new bacterial strain Brevibacillus borstelensis AK1.</title>
        <authorList>
            <person name="Rajan I."/>
            <person name="PoliReddy D."/>
            <person name="Sugumar T."/>
            <person name="Rathinam K."/>
            <person name="Alqarawi S."/>
            <person name="Khalil A.B."/>
            <person name="Sivakumar N."/>
        </authorList>
    </citation>
    <scope>NUCLEOTIDE SEQUENCE [LARGE SCALE GENOMIC DNA]</scope>
    <source>
        <strain evidence="2 3">AK1</strain>
    </source>
</reference>
<dbReference type="RefSeq" id="WP_003389531.1">
    <property type="nucleotide sequence ID" value="NZ_APBN01000007.1"/>
</dbReference>
<dbReference type="InterPro" id="IPR012338">
    <property type="entry name" value="Beta-lactam/transpept-like"/>
</dbReference>
<dbReference type="OrthoDB" id="9775096at2"/>
<accession>M8DDI2</accession>
<dbReference type="InterPro" id="IPR045155">
    <property type="entry name" value="Beta-lactam_cat"/>
</dbReference>
<evidence type="ECO:0000313" key="3">
    <source>
        <dbReference type="Proteomes" id="UP000012081"/>
    </source>
</evidence>
<keyword evidence="3" id="KW-1185">Reference proteome</keyword>
<dbReference type="SUPFAM" id="SSF56601">
    <property type="entry name" value="beta-lactamase/transpeptidase-like"/>
    <property type="match status" value="1"/>
</dbReference>
<dbReference type="GO" id="GO:0030655">
    <property type="term" value="P:beta-lactam antibiotic catabolic process"/>
    <property type="evidence" value="ECO:0007669"/>
    <property type="project" value="InterPro"/>
</dbReference>